<evidence type="ECO:0000313" key="2">
    <source>
        <dbReference type="Proteomes" id="UP000275078"/>
    </source>
</evidence>
<reference evidence="1 2" key="1">
    <citation type="journal article" date="2018" name="Nat. Ecol. Evol.">
        <title>Pezizomycetes genomes reveal the molecular basis of ectomycorrhizal truffle lifestyle.</title>
        <authorList>
            <person name="Murat C."/>
            <person name="Payen T."/>
            <person name="Noel B."/>
            <person name="Kuo A."/>
            <person name="Morin E."/>
            <person name="Chen J."/>
            <person name="Kohler A."/>
            <person name="Krizsan K."/>
            <person name="Balestrini R."/>
            <person name="Da Silva C."/>
            <person name="Montanini B."/>
            <person name="Hainaut M."/>
            <person name="Levati E."/>
            <person name="Barry K.W."/>
            <person name="Belfiori B."/>
            <person name="Cichocki N."/>
            <person name="Clum A."/>
            <person name="Dockter R.B."/>
            <person name="Fauchery L."/>
            <person name="Guy J."/>
            <person name="Iotti M."/>
            <person name="Le Tacon F."/>
            <person name="Lindquist E.A."/>
            <person name="Lipzen A."/>
            <person name="Malagnac F."/>
            <person name="Mello A."/>
            <person name="Molinier V."/>
            <person name="Miyauchi S."/>
            <person name="Poulain J."/>
            <person name="Riccioni C."/>
            <person name="Rubini A."/>
            <person name="Sitrit Y."/>
            <person name="Splivallo R."/>
            <person name="Traeger S."/>
            <person name="Wang M."/>
            <person name="Zifcakova L."/>
            <person name="Wipf D."/>
            <person name="Zambonelli A."/>
            <person name="Paolocci F."/>
            <person name="Nowrousian M."/>
            <person name="Ottonello S."/>
            <person name="Baldrian P."/>
            <person name="Spatafora J.W."/>
            <person name="Henrissat B."/>
            <person name="Nagy L.G."/>
            <person name="Aury J.M."/>
            <person name="Wincker P."/>
            <person name="Grigoriev I.V."/>
            <person name="Bonfante P."/>
            <person name="Martin F.M."/>
        </authorList>
    </citation>
    <scope>NUCLEOTIDE SEQUENCE [LARGE SCALE GENOMIC DNA]</scope>
    <source>
        <strain evidence="1 2">RN42</strain>
    </source>
</reference>
<organism evidence="1 2">
    <name type="scientific">Ascobolus immersus RN42</name>
    <dbReference type="NCBI Taxonomy" id="1160509"/>
    <lineage>
        <taxon>Eukaryota</taxon>
        <taxon>Fungi</taxon>
        <taxon>Dikarya</taxon>
        <taxon>Ascomycota</taxon>
        <taxon>Pezizomycotina</taxon>
        <taxon>Pezizomycetes</taxon>
        <taxon>Pezizales</taxon>
        <taxon>Ascobolaceae</taxon>
        <taxon>Ascobolus</taxon>
    </lineage>
</organism>
<dbReference type="EMBL" id="ML119887">
    <property type="protein sequence ID" value="RPA71992.1"/>
    <property type="molecule type" value="Genomic_DNA"/>
</dbReference>
<dbReference type="Proteomes" id="UP000275078">
    <property type="component" value="Unassembled WGS sequence"/>
</dbReference>
<evidence type="ECO:0008006" key="3">
    <source>
        <dbReference type="Google" id="ProtNLM"/>
    </source>
</evidence>
<keyword evidence="2" id="KW-1185">Reference proteome</keyword>
<protein>
    <recommendedName>
        <fullName evidence="3">F-box domain-containing protein</fullName>
    </recommendedName>
</protein>
<accession>A0A3N4HC71</accession>
<sequence>MTTPFDSLPKELLFEIARHLQWSDFNAFRQIDRTNYHFLTTEGVLESIFPLERRPAKRAITSVVFKILQLDPILPSGHLGIDPFREVLEQLLSYANIKFSTRKYRDKWNFTELIWSRHRYEVCRQLGSEATVFDIPADLWATAHDARNGVQAANQLRKALMNNNGGWTFIAGTDLHDVRDMKLHYNLRELGKRYLRFAFAKREKGKRLDFIGSPIWKAVREVLGRRLDDALEYSNEFPSDLHDFQYLLQELKKELGLLNAMWELARDIYNITNGRKKFTKIYADGNSDGETFPYKRAGYVTQLGWHQLHTRDDAWEENGESDGAAGFYSQGTNFGSVALPASI</sequence>
<name>A0A3N4HC71_ASCIM</name>
<evidence type="ECO:0000313" key="1">
    <source>
        <dbReference type="EMBL" id="RPA71992.1"/>
    </source>
</evidence>
<proteinExistence type="predicted"/>
<gene>
    <name evidence="1" type="ORF">BJ508DRAFT_335498</name>
</gene>
<dbReference type="AlphaFoldDB" id="A0A3N4HC71"/>